<evidence type="ECO:0000313" key="2">
    <source>
        <dbReference type="Proteomes" id="UP000189661"/>
    </source>
</evidence>
<proteinExistence type="predicted"/>
<keyword evidence="2" id="KW-1185">Reference proteome</keyword>
<evidence type="ECO:0000313" key="1">
    <source>
        <dbReference type="EMBL" id="AQU79743.1"/>
    </source>
</evidence>
<accession>A0ABM6IT31</accession>
<sequence length="63" mass="7634">MKLKYLFTIPLKTLWYGALCHYHANKAIKFVDYHHVLGYHRDMVTYYHRLAFNKDPKFKGDKS</sequence>
<dbReference type="Proteomes" id="UP000189661">
    <property type="component" value="Chromosome"/>
</dbReference>
<organism evidence="1 2">
    <name type="scientific">Planococcus faecalis</name>
    <dbReference type="NCBI Taxonomy" id="1598147"/>
    <lineage>
        <taxon>Bacteria</taxon>
        <taxon>Bacillati</taxon>
        <taxon>Bacillota</taxon>
        <taxon>Bacilli</taxon>
        <taxon>Bacillales</taxon>
        <taxon>Caryophanaceae</taxon>
        <taxon>Planococcus</taxon>
    </lineage>
</organism>
<gene>
    <name evidence="1" type="ORF">AJGP001_10910</name>
</gene>
<dbReference type="RefSeq" id="WP_071154192.1">
    <property type="nucleotide sequence ID" value="NZ_MBMU01000044.1"/>
</dbReference>
<name>A0ABM6IT31_9BACL</name>
<protein>
    <submittedName>
        <fullName evidence="1">Uncharacterized protein</fullName>
    </submittedName>
</protein>
<dbReference type="EMBL" id="CP019401">
    <property type="protein sequence ID" value="AQU79743.1"/>
    <property type="molecule type" value="Genomic_DNA"/>
</dbReference>
<reference evidence="1 2" key="1">
    <citation type="submission" date="2017-01" db="EMBL/GenBank/DDBJ databases">
        <title>Planococcus faecalis genome complete sequence.</title>
        <authorList>
            <person name="Lee P.C."/>
        </authorList>
    </citation>
    <scope>NUCLEOTIDE SEQUENCE [LARGE SCALE GENOMIC DNA]</scope>
    <source>
        <strain evidence="1 2">AJ003</strain>
    </source>
</reference>